<dbReference type="AlphaFoldDB" id="A0A8J7RFI9"/>
<dbReference type="RefSeq" id="WP_209591756.1">
    <property type="nucleotide sequence ID" value="NZ_JAGGMU010000005.1"/>
</dbReference>
<proteinExistence type="predicted"/>
<name>A0A8J7RFI9_METVO</name>
<dbReference type="Proteomes" id="UP000740329">
    <property type="component" value="Unassembled WGS sequence"/>
</dbReference>
<gene>
    <name evidence="1" type="ORF">J3E07_001688</name>
</gene>
<accession>A0A8J7RFI9</accession>
<comment type="caution">
    <text evidence="1">The sequence shown here is derived from an EMBL/GenBank/DDBJ whole genome shotgun (WGS) entry which is preliminary data.</text>
</comment>
<organism evidence="1 2">
    <name type="scientific">Methanococcus voltae</name>
    <dbReference type="NCBI Taxonomy" id="2188"/>
    <lineage>
        <taxon>Archaea</taxon>
        <taxon>Methanobacteriati</taxon>
        <taxon>Methanobacteriota</taxon>
        <taxon>Methanomada group</taxon>
        <taxon>Methanococci</taxon>
        <taxon>Methanococcales</taxon>
        <taxon>Methanococcaceae</taxon>
        <taxon>Methanococcus</taxon>
    </lineage>
</organism>
<dbReference type="EMBL" id="JAGGMV010000011">
    <property type="protein sequence ID" value="MBP2202247.1"/>
    <property type="molecule type" value="Genomic_DNA"/>
</dbReference>
<sequence>MSNFEDFKQDYEFEKFKKNYNDELMEERHETFEKTYLNICSIMGKFISQLTILDFKNEPKKKEILEIIDILEIELIILKNYFKKL</sequence>
<evidence type="ECO:0000313" key="2">
    <source>
        <dbReference type="Proteomes" id="UP000740329"/>
    </source>
</evidence>
<reference evidence="1" key="1">
    <citation type="submission" date="2021-03" db="EMBL/GenBank/DDBJ databases">
        <title>Genomic Encyclopedia of Type Strains, Phase IV (KMG-V): Genome sequencing to study the core and pangenomes of soil and plant-associated prokaryotes.</title>
        <authorList>
            <person name="Whitman W."/>
        </authorList>
    </citation>
    <scope>NUCLEOTIDE SEQUENCE</scope>
    <source>
        <strain evidence="1">C4</strain>
    </source>
</reference>
<evidence type="ECO:0000313" key="1">
    <source>
        <dbReference type="EMBL" id="MBP2202247.1"/>
    </source>
</evidence>
<protein>
    <submittedName>
        <fullName evidence="1">Uncharacterized protein</fullName>
    </submittedName>
</protein>